<protein>
    <submittedName>
        <fullName evidence="4">Uroporphyrinogen-III synthase</fullName>
        <ecNumber evidence="4">4.2.1.75</ecNumber>
    </submittedName>
</protein>
<gene>
    <name evidence="4" type="ORF">JT362_29850</name>
</gene>
<name>A0ABT2JHZ1_9PSEU</name>
<dbReference type="RefSeq" id="WP_260195208.1">
    <property type="nucleotide sequence ID" value="NZ_JAFFZE010000024.1"/>
</dbReference>
<dbReference type="Proteomes" id="UP001156441">
    <property type="component" value="Unassembled WGS sequence"/>
</dbReference>
<dbReference type="InterPro" id="IPR003754">
    <property type="entry name" value="4pyrrol_synth_uPrphyn_synth"/>
</dbReference>
<keyword evidence="5" id="KW-1185">Reference proteome</keyword>
<accession>A0ABT2JHZ1</accession>
<sequence>MSEVAPLAGYTVGVTAARRADELGALLERRGATVLHGPAIRIVPLADDAELVAATRALLRRPADVVVATTGIGFRGWLEAADGWAMGDDLRRTLAASTLLTRGPKAKGAVRAAGLVETWAPESESNAEVLDHLLKSGVDGHRIAVQLHGEPLRDFVDTLRSAGAEVLEVPVYRWTAPSDTAPLDRLLDAVLAGQLDALTFTSAPAAASVLRTAERRGRYEAVLDVLRDRLLVACVGPITAAPLAGVGVPVISPARARIGALVRELATVLPARAVRVRAGTSTLELRGQAALVDGHLRPVPPAPMAVLRALAASPGRTLPRPVLGAVLRRHSGRTESVDEHAVETAVGRLRSALGTTDLVQTVVKRGYRLAVPAS</sequence>
<evidence type="ECO:0000259" key="3">
    <source>
        <dbReference type="PROSITE" id="PS51755"/>
    </source>
</evidence>
<dbReference type="InterPro" id="IPR001867">
    <property type="entry name" value="OmpR/PhoB-type_DNA-bd"/>
</dbReference>
<dbReference type="EC" id="4.2.1.75" evidence="4"/>
<dbReference type="SMART" id="SM00862">
    <property type="entry name" value="Trans_reg_C"/>
    <property type="match status" value="1"/>
</dbReference>
<dbReference type="InterPro" id="IPR039793">
    <property type="entry name" value="UROS/Hem4"/>
</dbReference>
<dbReference type="Gene3D" id="3.40.50.10090">
    <property type="match status" value="2"/>
</dbReference>
<feature type="domain" description="OmpR/PhoB-type" evidence="3">
    <location>
        <begin position="272"/>
        <end position="371"/>
    </location>
</feature>
<comment type="caution">
    <text evidence="4">The sequence shown here is derived from an EMBL/GenBank/DDBJ whole genome shotgun (WGS) entry which is preliminary data.</text>
</comment>
<keyword evidence="1 2" id="KW-0238">DNA-binding</keyword>
<dbReference type="PROSITE" id="PS51755">
    <property type="entry name" value="OMPR_PHOB"/>
    <property type="match status" value="1"/>
</dbReference>
<dbReference type="SUPFAM" id="SSF69618">
    <property type="entry name" value="HemD-like"/>
    <property type="match status" value="1"/>
</dbReference>
<reference evidence="4 5" key="1">
    <citation type="submission" date="2021-02" db="EMBL/GenBank/DDBJ databases">
        <title>Actinophytocola xerophila sp. nov., isolated from soil of cotton cropping field.</title>
        <authorList>
            <person name="Huang R."/>
            <person name="Chen X."/>
            <person name="Ge X."/>
            <person name="Liu W."/>
        </authorList>
    </citation>
    <scope>NUCLEOTIDE SEQUENCE [LARGE SCALE GENOMIC DNA]</scope>
    <source>
        <strain evidence="4 5">S1-96</strain>
    </source>
</reference>
<feature type="DNA-binding region" description="OmpR/PhoB-type" evidence="2">
    <location>
        <begin position="272"/>
        <end position="371"/>
    </location>
</feature>
<dbReference type="Gene3D" id="1.10.10.10">
    <property type="entry name" value="Winged helix-like DNA-binding domain superfamily/Winged helix DNA-binding domain"/>
    <property type="match status" value="1"/>
</dbReference>
<dbReference type="Pfam" id="PF00486">
    <property type="entry name" value="Trans_reg_C"/>
    <property type="match status" value="1"/>
</dbReference>
<evidence type="ECO:0000256" key="1">
    <source>
        <dbReference type="ARBA" id="ARBA00023125"/>
    </source>
</evidence>
<dbReference type="EMBL" id="JAFFZE010000024">
    <property type="protein sequence ID" value="MCT2587336.1"/>
    <property type="molecule type" value="Genomic_DNA"/>
</dbReference>
<dbReference type="PANTHER" id="PTHR40082:SF1">
    <property type="entry name" value="BLR5956 PROTEIN"/>
    <property type="match status" value="1"/>
</dbReference>
<evidence type="ECO:0000313" key="4">
    <source>
        <dbReference type="EMBL" id="MCT2587336.1"/>
    </source>
</evidence>
<evidence type="ECO:0000313" key="5">
    <source>
        <dbReference type="Proteomes" id="UP001156441"/>
    </source>
</evidence>
<dbReference type="NCBIfam" id="NF005568">
    <property type="entry name" value="PRK07239.1"/>
    <property type="match status" value="1"/>
</dbReference>
<dbReference type="InterPro" id="IPR016032">
    <property type="entry name" value="Sig_transdc_resp-reg_C-effctor"/>
</dbReference>
<dbReference type="InterPro" id="IPR036388">
    <property type="entry name" value="WH-like_DNA-bd_sf"/>
</dbReference>
<dbReference type="Pfam" id="PF02602">
    <property type="entry name" value="HEM4"/>
    <property type="match status" value="1"/>
</dbReference>
<evidence type="ECO:0000256" key="2">
    <source>
        <dbReference type="PROSITE-ProRule" id="PRU01091"/>
    </source>
</evidence>
<dbReference type="SUPFAM" id="SSF46894">
    <property type="entry name" value="C-terminal effector domain of the bipartite response regulators"/>
    <property type="match status" value="1"/>
</dbReference>
<dbReference type="PANTHER" id="PTHR40082">
    <property type="entry name" value="BLR5956 PROTEIN"/>
    <property type="match status" value="1"/>
</dbReference>
<organism evidence="4 5">
    <name type="scientific">Actinophytocola gossypii</name>
    <dbReference type="NCBI Taxonomy" id="2812003"/>
    <lineage>
        <taxon>Bacteria</taxon>
        <taxon>Bacillati</taxon>
        <taxon>Actinomycetota</taxon>
        <taxon>Actinomycetes</taxon>
        <taxon>Pseudonocardiales</taxon>
        <taxon>Pseudonocardiaceae</taxon>
    </lineage>
</organism>
<dbReference type="GO" id="GO:0004852">
    <property type="term" value="F:uroporphyrinogen-III synthase activity"/>
    <property type="evidence" value="ECO:0007669"/>
    <property type="project" value="UniProtKB-EC"/>
</dbReference>
<proteinExistence type="predicted"/>
<dbReference type="CDD" id="cd06578">
    <property type="entry name" value="HemD"/>
    <property type="match status" value="1"/>
</dbReference>
<keyword evidence="4" id="KW-0456">Lyase</keyword>
<dbReference type="InterPro" id="IPR036108">
    <property type="entry name" value="4pyrrol_syn_uPrphyn_synt_sf"/>
</dbReference>